<dbReference type="EMBL" id="CAJPDT010000026">
    <property type="protein sequence ID" value="CAF9920734.1"/>
    <property type="molecule type" value="Genomic_DNA"/>
</dbReference>
<comment type="caution">
    <text evidence="5">The sequence shown here is derived from an EMBL/GenBank/DDBJ whole genome shotgun (WGS) entry which is preliminary data.</text>
</comment>
<evidence type="ECO:0000313" key="5">
    <source>
        <dbReference type="EMBL" id="CAF9920734.1"/>
    </source>
</evidence>
<reference evidence="5" key="1">
    <citation type="submission" date="2021-03" db="EMBL/GenBank/DDBJ databases">
        <authorList>
            <person name="Tagirdzhanova G."/>
        </authorList>
    </citation>
    <scope>NUCLEOTIDE SEQUENCE</scope>
</reference>
<dbReference type="OrthoDB" id="341259at2759"/>
<dbReference type="InterPro" id="IPR036770">
    <property type="entry name" value="Ankyrin_rpt-contain_sf"/>
</dbReference>
<dbReference type="Pfam" id="PF12796">
    <property type="entry name" value="Ank_2"/>
    <property type="match status" value="1"/>
</dbReference>
<name>A0A8H3FA19_9LECA</name>
<evidence type="ECO:0000256" key="1">
    <source>
        <dbReference type="ARBA" id="ARBA00022737"/>
    </source>
</evidence>
<feature type="repeat" description="ANK" evidence="3">
    <location>
        <begin position="267"/>
        <end position="299"/>
    </location>
</feature>
<evidence type="ECO:0000256" key="2">
    <source>
        <dbReference type="ARBA" id="ARBA00023043"/>
    </source>
</evidence>
<organism evidence="5 6">
    <name type="scientific">Imshaugia aleurites</name>
    <dbReference type="NCBI Taxonomy" id="172621"/>
    <lineage>
        <taxon>Eukaryota</taxon>
        <taxon>Fungi</taxon>
        <taxon>Dikarya</taxon>
        <taxon>Ascomycota</taxon>
        <taxon>Pezizomycotina</taxon>
        <taxon>Lecanoromycetes</taxon>
        <taxon>OSLEUM clade</taxon>
        <taxon>Lecanoromycetidae</taxon>
        <taxon>Lecanorales</taxon>
        <taxon>Lecanorineae</taxon>
        <taxon>Parmeliaceae</taxon>
        <taxon>Imshaugia</taxon>
    </lineage>
</organism>
<dbReference type="PROSITE" id="PS50088">
    <property type="entry name" value="ANK_REPEAT"/>
    <property type="match status" value="2"/>
</dbReference>
<dbReference type="PANTHER" id="PTHR24198:SF165">
    <property type="entry name" value="ANKYRIN REPEAT-CONTAINING PROTEIN-RELATED"/>
    <property type="match status" value="1"/>
</dbReference>
<feature type="repeat" description="ANK" evidence="3">
    <location>
        <begin position="369"/>
        <end position="401"/>
    </location>
</feature>
<dbReference type="PANTHER" id="PTHR24198">
    <property type="entry name" value="ANKYRIN REPEAT AND PROTEIN KINASE DOMAIN-CONTAINING PROTEIN"/>
    <property type="match status" value="1"/>
</dbReference>
<evidence type="ECO:0000313" key="6">
    <source>
        <dbReference type="Proteomes" id="UP000664534"/>
    </source>
</evidence>
<accession>A0A8H3FA19</accession>
<dbReference type="Gene3D" id="1.25.40.20">
    <property type="entry name" value="Ankyrin repeat-containing domain"/>
    <property type="match status" value="1"/>
</dbReference>
<keyword evidence="2 3" id="KW-0040">ANK repeat</keyword>
<dbReference type="SMART" id="SM00248">
    <property type="entry name" value="ANK"/>
    <property type="match status" value="5"/>
</dbReference>
<keyword evidence="1" id="KW-0677">Repeat</keyword>
<keyword evidence="6" id="KW-1185">Reference proteome</keyword>
<evidence type="ECO:0000256" key="4">
    <source>
        <dbReference type="SAM" id="MobiDB-lite"/>
    </source>
</evidence>
<evidence type="ECO:0000256" key="3">
    <source>
        <dbReference type="PROSITE-ProRule" id="PRU00023"/>
    </source>
</evidence>
<dbReference type="InterPro" id="IPR002110">
    <property type="entry name" value="Ankyrin_rpt"/>
</dbReference>
<dbReference type="SUPFAM" id="SSF48403">
    <property type="entry name" value="Ankyrin repeat"/>
    <property type="match status" value="1"/>
</dbReference>
<feature type="region of interest" description="Disordered" evidence="4">
    <location>
        <begin position="508"/>
        <end position="534"/>
    </location>
</feature>
<proteinExistence type="predicted"/>
<protein>
    <submittedName>
        <fullName evidence="5">Uncharacterized protein</fullName>
    </submittedName>
</protein>
<sequence length="563" mass="61423">MDADRLTQDDYHLLESKYSTSNLRAQKMLEWELRSMVHAGQGAFVSLTPGLIDRVFGQLFVGYAGLPLVNTECDSASRGKNQAAHVSVEYWFSLGFVWSKILRLQVTHQPRIGPQFGLSTLRRVSTSAQCVNFALNGNIDGLKDLFKRGLASPRDVSTTRGYTVVRWAICGKQYQTCKFVFNAGANSDCRPIAASDNSPRNKAHQLLLMGGLSEDAVEALRCLTQGGDYIDEQYHTVLHRIILGLSMATLEEEIRLHPEDVNTTDVMGRTPFAWAACPGDDQAIVTLLSHSADVDTLDVQHSGVVGHAADRSYATCVRLLLEDGADPDVASAHGYRVGNVLTVAARNASDPLVLKTLDIGANVDSCGIDGMTALIHASRRDNASFATLLLECGANINATSAAGQTLLTTAVANNSHNILRLLLDRWFGYSECPCLTGPHLLQLVALYADTETISIVRNTDHLHLKYDSSYVLGDFISRLSERSDVTEKLILAFEELMGVIKLGPASPSHRGTDDLMESGLAHSDASDSDSEISENAMESLHLEKKSLQNGDRPPICRFKSLTF</sequence>
<dbReference type="Proteomes" id="UP000664534">
    <property type="component" value="Unassembled WGS sequence"/>
</dbReference>
<dbReference type="PROSITE" id="PS50297">
    <property type="entry name" value="ANK_REP_REGION"/>
    <property type="match status" value="1"/>
</dbReference>
<gene>
    <name evidence="5" type="ORF">IMSHALPRED_004987</name>
</gene>
<dbReference type="AlphaFoldDB" id="A0A8H3FA19"/>